<dbReference type="SUPFAM" id="SSF159238">
    <property type="entry name" value="SO1590-like"/>
    <property type="match status" value="1"/>
</dbReference>
<gene>
    <name evidence="1" type="ORF">MNQ99_08980</name>
</gene>
<dbReference type="Proteomes" id="UP000829069">
    <property type="component" value="Chromosome"/>
</dbReference>
<name>A0ABY3WAR2_9MICC</name>
<accession>A0ABY3WAR2</accession>
<evidence type="ECO:0000313" key="1">
    <source>
        <dbReference type="EMBL" id="UNK47439.1"/>
    </source>
</evidence>
<dbReference type="InterPro" id="IPR023159">
    <property type="entry name" value="SO1590-like_sf"/>
</dbReference>
<protein>
    <submittedName>
        <fullName evidence="1">DUF3224 domain-containing protein</fullName>
    </submittedName>
</protein>
<dbReference type="Gene3D" id="2.40.350.10">
    <property type="entry name" value="SO1590-like"/>
    <property type="match status" value="1"/>
</dbReference>
<dbReference type="InterPro" id="IPR021607">
    <property type="entry name" value="DUF3224"/>
</dbReference>
<dbReference type="Pfam" id="PF11528">
    <property type="entry name" value="DUF3224"/>
    <property type="match status" value="1"/>
</dbReference>
<dbReference type="EMBL" id="CP093326">
    <property type="protein sequence ID" value="UNK47439.1"/>
    <property type="molecule type" value="Genomic_DNA"/>
</dbReference>
<dbReference type="RefSeq" id="WP_241915178.1">
    <property type="nucleotide sequence ID" value="NZ_CP093326.1"/>
</dbReference>
<organism evidence="1 2">
    <name type="scientific">Arthrobacter sulfonylureivorans</name>
    <dbReference type="NCBI Taxonomy" id="2486855"/>
    <lineage>
        <taxon>Bacteria</taxon>
        <taxon>Bacillati</taxon>
        <taxon>Actinomycetota</taxon>
        <taxon>Actinomycetes</taxon>
        <taxon>Micrococcales</taxon>
        <taxon>Micrococcaceae</taxon>
        <taxon>Arthrobacter</taxon>
    </lineage>
</organism>
<sequence length="139" mass="14542">MTNDAEHIIAADFDVTDWVPEPYEVEGTNSDLSRVLVTKVFDGLITGTSRAELLMAGNASGAGYVASEVFTGSVDGREGTMVIQHWGLAEGEAAASDGHIIPGSGTGALEGIVGKAIYVQDAAGQHSLELRVFFRDSEA</sequence>
<evidence type="ECO:0000313" key="2">
    <source>
        <dbReference type="Proteomes" id="UP000829069"/>
    </source>
</evidence>
<keyword evidence="2" id="KW-1185">Reference proteome</keyword>
<reference evidence="1 2" key="1">
    <citation type="submission" date="2022-03" db="EMBL/GenBank/DDBJ databases">
        <title>Isotopic signatures of nitrous oxide derived from detoxification processes.</title>
        <authorList>
            <person name="Behrendt U."/>
            <person name="Buchen C."/>
            <person name="Well R."/>
            <person name="Ulrich A."/>
            <person name="Rohe L."/>
            <person name="Kolb S."/>
            <person name="Schloter M."/>
            <person name="Horn M.A."/>
            <person name="Augustin J."/>
        </authorList>
    </citation>
    <scope>NUCLEOTIDE SEQUENCE [LARGE SCALE GENOMIC DNA]</scope>
    <source>
        <strain evidence="1 2">S4-C24</strain>
    </source>
</reference>
<proteinExistence type="predicted"/>